<dbReference type="KEGG" id="teq:TEQUI_0380"/>
<feature type="active site" description="Nucleophile" evidence="1">
    <location>
        <position position="115"/>
    </location>
</feature>
<dbReference type="InterPro" id="IPR027476">
    <property type="entry name" value="DppA_N"/>
</dbReference>
<protein>
    <submittedName>
        <fullName evidence="3">D-aminopeptidase</fullName>
    </submittedName>
</protein>
<dbReference type="PIRSF" id="PIRSF015853">
    <property type="entry name" value="Pep_DppA"/>
    <property type="match status" value="1"/>
</dbReference>
<keyword evidence="3" id="KW-0378">Hydrolase</keyword>
<organism evidence="3 4">
    <name type="scientific">Taylorella equigenitalis (strain MCE9)</name>
    <dbReference type="NCBI Taxonomy" id="937774"/>
    <lineage>
        <taxon>Bacteria</taxon>
        <taxon>Pseudomonadati</taxon>
        <taxon>Pseudomonadota</taxon>
        <taxon>Betaproteobacteria</taxon>
        <taxon>Burkholderiales</taxon>
        <taxon>Alcaligenaceae</taxon>
        <taxon>Taylorella</taxon>
    </lineage>
</organism>
<reference evidence="3 4" key="1">
    <citation type="journal article" date="2011" name="J. Bacteriol.">
        <title>Genome sequence of Taylorella equigenitalis MCE9, the causative agent of contagious equine metritis.</title>
        <authorList>
            <person name="Hebert L."/>
            <person name="Moumen B."/>
            <person name="Duquesne F."/>
            <person name="Breuil M.F."/>
            <person name="Laugier C."/>
            <person name="Batto J.M."/>
            <person name="Renault P."/>
            <person name="Petry S."/>
        </authorList>
    </citation>
    <scope>NUCLEOTIDE SEQUENCE [LARGE SCALE GENOMIC DNA]</scope>
    <source>
        <strain evidence="3 4">MCE9</strain>
    </source>
</reference>
<keyword evidence="2" id="KW-0479">Metal-binding</keyword>
<dbReference type="Gene3D" id="3.30.1360.130">
    <property type="entry name" value="Dipeptide transport protein"/>
    <property type="match status" value="1"/>
</dbReference>
<evidence type="ECO:0000256" key="1">
    <source>
        <dbReference type="PIRSR" id="PIRSR015853-1"/>
    </source>
</evidence>
<dbReference type="InterPro" id="IPR007035">
    <property type="entry name" value="Peptidase_M55"/>
</dbReference>
<feature type="binding site" evidence="2">
    <location>
        <position position="8"/>
    </location>
    <ligand>
        <name>Zn(2+)</name>
        <dbReference type="ChEBI" id="CHEBI:29105"/>
        <label>1</label>
    </ligand>
</feature>
<dbReference type="SUPFAM" id="SSF63992">
    <property type="entry name" value="Dipeptide transport protein"/>
    <property type="match status" value="1"/>
</dbReference>
<feature type="binding site" evidence="2">
    <location>
        <position position="8"/>
    </location>
    <ligand>
        <name>Zn(2+)</name>
        <dbReference type="ChEBI" id="CHEBI:29105"/>
        <label>2</label>
    </ligand>
</feature>
<dbReference type="Proteomes" id="UP000007472">
    <property type="component" value="Chromosome"/>
</dbReference>
<dbReference type="InterPro" id="IPR036177">
    <property type="entry name" value="Peptidase_M55_sf"/>
</dbReference>
<dbReference type="GO" id="GO:0046872">
    <property type="term" value="F:metal ion binding"/>
    <property type="evidence" value="ECO:0007669"/>
    <property type="project" value="UniProtKB-KW"/>
</dbReference>
<keyword evidence="3" id="KW-0645">Protease</keyword>
<gene>
    <name evidence="3" type="ordered locus">TEQUI_0380</name>
</gene>
<accession>A0A654KG38</accession>
<dbReference type="Pfam" id="PF04951">
    <property type="entry name" value="Peptidase_M55"/>
    <property type="match status" value="1"/>
</dbReference>
<evidence type="ECO:0000256" key="2">
    <source>
        <dbReference type="PIRSR" id="PIRSR015853-2"/>
    </source>
</evidence>
<feature type="binding site" evidence="2">
    <location>
        <position position="10"/>
    </location>
    <ligand>
        <name>Zn(2+)</name>
        <dbReference type="ChEBI" id="CHEBI:29105"/>
        <label>1</label>
    </ligand>
</feature>
<keyword evidence="2" id="KW-0862">Zinc</keyword>
<name>A0A654KG38_TAYEM</name>
<feature type="binding site" evidence="2">
    <location>
        <position position="60"/>
    </location>
    <ligand>
        <name>Zn(2+)</name>
        <dbReference type="ChEBI" id="CHEBI:29105"/>
        <label>2</label>
    </ligand>
</feature>
<keyword evidence="3" id="KW-0031">Aminopeptidase</keyword>
<feature type="binding site" evidence="2">
    <location>
        <position position="104"/>
    </location>
    <ligand>
        <name>Zn(2+)</name>
        <dbReference type="ChEBI" id="CHEBI:29105"/>
        <label>2</label>
    </ligand>
</feature>
<dbReference type="AlphaFoldDB" id="A0A654KG38"/>
<proteinExistence type="predicted"/>
<sequence>MKILISADIEGVAGVVDPEQCRTGTSEWERARVWFTEEVNAAARGAFDAGATEVVVADSHASFRNILPDLIDERIYLIMGKPRLYSMVAGVEMGADALMLVGHHSQARGHGILAHTINGFSFSQIRINGVAYGEPGLYGLLAGEVDVPLIFGSGDQILEEENKNFFPEAIWVHTKEAMGTFVAKTKSTQRARYDIFKGARNAVEKFRSSGDLFKPFKVAGPYKCEVACHKPEMVDIFSILPGTKRVDQLTISFETSSILDLIRTVNTFSLMSSVLR</sequence>
<dbReference type="GO" id="GO:0004177">
    <property type="term" value="F:aminopeptidase activity"/>
    <property type="evidence" value="ECO:0007669"/>
    <property type="project" value="UniProtKB-KW"/>
</dbReference>
<feature type="binding site" evidence="2">
    <location>
        <position position="134"/>
    </location>
    <ligand>
        <name>Zn(2+)</name>
        <dbReference type="ChEBI" id="CHEBI:29105"/>
        <label>2</label>
    </ligand>
</feature>
<dbReference type="Gene3D" id="3.40.50.10780">
    <property type="entry name" value="Dipeptide transport protein"/>
    <property type="match status" value="1"/>
</dbReference>
<dbReference type="CDD" id="cd08663">
    <property type="entry name" value="DAP_dppA_1"/>
    <property type="match status" value="1"/>
</dbReference>
<evidence type="ECO:0000313" key="4">
    <source>
        <dbReference type="Proteomes" id="UP000007472"/>
    </source>
</evidence>
<evidence type="ECO:0000313" key="3">
    <source>
        <dbReference type="EMBL" id="ADU91325.1"/>
    </source>
</evidence>
<dbReference type="EMBL" id="CP002456">
    <property type="protein sequence ID" value="ADU91325.1"/>
    <property type="molecule type" value="Genomic_DNA"/>
</dbReference>